<dbReference type="PROSITE" id="PS51257">
    <property type="entry name" value="PROKAR_LIPOPROTEIN"/>
    <property type="match status" value="1"/>
</dbReference>
<feature type="signal peptide" evidence="1">
    <location>
        <begin position="1"/>
        <end position="20"/>
    </location>
</feature>
<dbReference type="InterPro" id="IPR010980">
    <property type="entry name" value="Cyt_c/b562"/>
</dbReference>
<keyword evidence="1" id="KW-0732">Signal</keyword>
<dbReference type="Proteomes" id="UP001143362">
    <property type="component" value="Unassembled WGS sequence"/>
</dbReference>
<evidence type="ECO:0000313" key="3">
    <source>
        <dbReference type="Proteomes" id="UP001143362"/>
    </source>
</evidence>
<name>A0ABT3TIP4_9GAMM</name>
<dbReference type="EMBL" id="SHNN01000002">
    <property type="protein sequence ID" value="MCX2981616.1"/>
    <property type="molecule type" value="Genomic_DNA"/>
</dbReference>
<evidence type="ECO:0000256" key="1">
    <source>
        <dbReference type="SAM" id="SignalP"/>
    </source>
</evidence>
<gene>
    <name evidence="2" type="ORF">EYC98_12155</name>
</gene>
<sequence>MKIIVPLLSLLLLSACGQPAVPPPVAKFQPVTDIHETMLWILDPAADKIWDSAGTIITAEGRTELAPTTDEGWQEVVQAAAVLAEAGNLLMLPGRSAGADWNEYSEGLIGAGQLAIAAAQQQDSDALFDAGGRIYLVCKACHDQYWIEGKGAPE</sequence>
<dbReference type="RefSeq" id="WP_279245614.1">
    <property type="nucleotide sequence ID" value="NZ_SHNN01000002.1"/>
</dbReference>
<protein>
    <recommendedName>
        <fullName evidence="4">Cytochrome c domain-containing protein</fullName>
    </recommendedName>
</protein>
<proteinExistence type="predicted"/>
<dbReference type="SUPFAM" id="SSF47175">
    <property type="entry name" value="Cytochromes"/>
    <property type="match status" value="1"/>
</dbReference>
<evidence type="ECO:0008006" key="4">
    <source>
        <dbReference type="Google" id="ProtNLM"/>
    </source>
</evidence>
<organism evidence="2 3">
    <name type="scientific">Candidatus Litorirhabdus singularis</name>
    <dbReference type="NCBI Taxonomy" id="2518993"/>
    <lineage>
        <taxon>Bacteria</taxon>
        <taxon>Pseudomonadati</taxon>
        <taxon>Pseudomonadota</taxon>
        <taxon>Gammaproteobacteria</taxon>
        <taxon>Cellvibrionales</taxon>
        <taxon>Halieaceae</taxon>
        <taxon>Candidatus Litorirhabdus</taxon>
    </lineage>
</organism>
<feature type="chain" id="PRO_5045330222" description="Cytochrome c domain-containing protein" evidence="1">
    <location>
        <begin position="21"/>
        <end position="154"/>
    </location>
</feature>
<reference evidence="2" key="1">
    <citation type="submission" date="2019-02" db="EMBL/GenBank/DDBJ databases">
        <authorList>
            <person name="Li S.-H."/>
        </authorList>
    </citation>
    <scope>NUCLEOTIDE SEQUENCE</scope>
    <source>
        <strain evidence="2">IMCC14734</strain>
    </source>
</reference>
<comment type="caution">
    <text evidence="2">The sequence shown here is derived from an EMBL/GenBank/DDBJ whole genome shotgun (WGS) entry which is preliminary data.</text>
</comment>
<accession>A0ABT3TIP4</accession>
<evidence type="ECO:0000313" key="2">
    <source>
        <dbReference type="EMBL" id="MCX2981616.1"/>
    </source>
</evidence>
<keyword evidence="3" id="KW-1185">Reference proteome</keyword>